<name>A0A4Z2I5T6_9TELE</name>
<dbReference type="EMBL" id="SRLO01000135">
    <property type="protein sequence ID" value="TNN72593.1"/>
    <property type="molecule type" value="Genomic_DNA"/>
</dbReference>
<keyword evidence="3" id="KW-1185">Reference proteome</keyword>
<reference evidence="2 3" key="1">
    <citation type="submission" date="2019-03" db="EMBL/GenBank/DDBJ databases">
        <title>First draft genome of Liparis tanakae, snailfish: a comprehensive survey of snailfish specific genes.</title>
        <authorList>
            <person name="Kim W."/>
            <person name="Song I."/>
            <person name="Jeong J.-H."/>
            <person name="Kim D."/>
            <person name="Kim S."/>
            <person name="Ryu S."/>
            <person name="Song J.Y."/>
            <person name="Lee S.K."/>
        </authorList>
    </citation>
    <scope>NUCLEOTIDE SEQUENCE [LARGE SCALE GENOMIC DNA]</scope>
    <source>
        <tissue evidence="2">Muscle</tissue>
    </source>
</reference>
<sequence>MLRNICLQYVRHSYLVNEFLHRKRGGGTGDGDEEEEEEGEGQRNRPIRSRNRRSQGGVGGGRREEGGGGRRQEGLPLSLSLPSLYGTAVTQPARGGDLYSEIVKDIKGEWTNMKETGGQKGPVGTLKKEYKRLLLQFLKEGQ</sequence>
<proteinExistence type="predicted"/>
<accession>A0A4Z2I5T6</accession>
<evidence type="ECO:0000256" key="1">
    <source>
        <dbReference type="SAM" id="MobiDB-lite"/>
    </source>
</evidence>
<comment type="caution">
    <text evidence="2">The sequence shown here is derived from an EMBL/GenBank/DDBJ whole genome shotgun (WGS) entry which is preliminary data.</text>
</comment>
<feature type="compositionally biased region" description="Acidic residues" evidence="1">
    <location>
        <begin position="30"/>
        <end position="39"/>
    </location>
</feature>
<protein>
    <submittedName>
        <fullName evidence="2">Uncharacterized protein</fullName>
    </submittedName>
</protein>
<organism evidence="2 3">
    <name type="scientific">Liparis tanakae</name>
    <name type="common">Tanaka's snailfish</name>
    <dbReference type="NCBI Taxonomy" id="230148"/>
    <lineage>
        <taxon>Eukaryota</taxon>
        <taxon>Metazoa</taxon>
        <taxon>Chordata</taxon>
        <taxon>Craniata</taxon>
        <taxon>Vertebrata</taxon>
        <taxon>Euteleostomi</taxon>
        <taxon>Actinopterygii</taxon>
        <taxon>Neopterygii</taxon>
        <taxon>Teleostei</taxon>
        <taxon>Neoteleostei</taxon>
        <taxon>Acanthomorphata</taxon>
        <taxon>Eupercaria</taxon>
        <taxon>Perciformes</taxon>
        <taxon>Cottioidei</taxon>
        <taxon>Cottales</taxon>
        <taxon>Liparidae</taxon>
        <taxon>Liparis</taxon>
    </lineage>
</organism>
<gene>
    <name evidence="2" type="ORF">EYF80_017200</name>
</gene>
<evidence type="ECO:0000313" key="3">
    <source>
        <dbReference type="Proteomes" id="UP000314294"/>
    </source>
</evidence>
<feature type="region of interest" description="Disordered" evidence="1">
    <location>
        <begin position="22"/>
        <end position="78"/>
    </location>
</feature>
<evidence type="ECO:0000313" key="2">
    <source>
        <dbReference type="EMBL" id="TNN72593.1"/>
    </source>
</evidence>
<feature type="compositionally biased region" description="Basic and acidic residues" evidence="1">
    <location>
        <begin position="61"/>
        <end position="73"/>
    </location>
</feature>
<dbReference type="AlphaFoldDB" id="A0A4Z2I5T6"/>
<dbReference type="Proteomes" id="UP000314294">
    <property type="component" value="Unassembled WGS sequence"/>
</dbReference>